<dbReference type="InterPro" id="IPR026893">
    <property type="entry name" value="Tyr/Ser_Pase_IphP-type"/>
</dbReference>
<protein>
    <submittedName>
        <fullName evidence="3">Protein-tyrosine phosphatase</fullName>
    </submittedName>
</protein>
<dbReference type="InterPro" id="IPR016130">
    <property type="entry name" value="Tyr_Pase_AS"/>
</dbReference>
<comment type="similarity">
    <text evidence="1">Belongs to the protein-tyrosine phosphatase family.</text>
</comment>
<dbReference type="PROSITE" id="PS50056">
    <property type="entry name" value="TYR_PHOSPHATASE_2"/>
    <property type="match status" value="1"/>
</dbReference>
<gene>
    <name evidence="3" type="ORF">BAU18_001007</name>
</gene>
<dbReference type="Proteomes" id="UP001429357">
    <property type="component" value="Unassembled WGS sequence"/>
</dbReference>
<dbReference type="SUPFAM" id="SSF52799">
    <property type="entry name" value="(Phosphotyrosine protein) phosphatases II"/>
    <property type="match status" value="1"/>
</dbReference>
<accession>A0ABV0F2Z1</accession>
<organism evidence="3 4">
    <name type="scientific">Enterococcus diestrammenae</name>
    <dbReference type="NCBI Taxonomy" id="1155073"/>
    <lineage>
        <taxon>Bacteria</taxon>
        <taxon>Bacillati</taxon>
        <taxon>Bacillota</taxon>
        <taxon>Bacilli</taxon>
        <taxon>Lactobacillales</taxon>
        <taxon>Enterococcaceae</taxon>
        <taxon>Enterococcus</taxon>
    </lineage>
</organism>
<dbReference type="RefSeq" id="WP_161868836.1">
    <property type="nucleotide sequence ID" value="NZ_MAEI02000001.1"/>
</dbReference>
<dbReference type="EMBL" id="MAEI02000001">
    <property type="protein sequence ID" value="MEO1781422.1"/>
    <property type="molecule type" value="Genomic_DNA"/>
</dbReference>
<comment type="caution">
    <text evidence="3">The sequence shown here is derived from an EMBL/GenBank/DDBJ whole genome shotgun (WGS) entry which is preliminary data.</text>
</comment>
<dbReference type="InterPro" id="IPR000387">
    <property type="entry name" value="Tyr_Pase_dom"/>
</dbReference>
<evidence type="ECO:0000259" key="2">
    <source>
        <dbReference type="PROSITE" id="PS50056"/>
    </source>
</evidence>
<evidence type="ECO:0000256" key="1">
    <source>
        <dbReference type="ARBA" id="ARBA00009580"/>
    </source>
</evidence>
<sequence length="262" mass="29172">MAERIIPLTGAANVRDLGGYQNKAGQFVRFKKVVRGAAISDLTAEDANHLEAYGIVKVVDFRSSKEQEKAPDALIPQAENIFLPIFQENQKVSAAPKTLMEQVEAGLDAAQQMREVYRQFVQAAYSRQAYRQFVDILLENEQPDQGVLFHCTAGKDRTGFGAALILAMLDVDQETILQNYLETNQQMVTKRAEMLQQAQQAGASEAMLKGIQEVMQADQSYLAESFATIGKEYGDVSGYLQKGLGLSKRDLTDFRKLYTMVD</sequence>
<dbReference type="Gene3D" id="3.90.190.10">
    <property type="entry name" value="Protein tyrosine phosphatase superfamily"/>
    <property type="match status" value="1"/>
</dbReference>
<reference evidence="3 4" key="2">
    <citation type="submission" date="2024-02" db="EMBL/GenBank/DDBJ databases">
        <title>The Genome Sequence of Enterococcus diestrammenae JM9A.</title>
        <authorList>
            <person name="Earl A."/>
            <person name="Manson A."/>
            <person name="Gilmore M."/>
            <person name="Sanders J."/>
            <person name="Shea T."/>
            <person name="Howe W."/>
            <person name="Livny J."/>
            <person name="Cuomo C."/>
            <person name="Neafsey D."/>
            <person name="Birren B."/>
        </authorList>
    </citation>
    <scope>NUCLEOTIDE SEQUENCE [LARGE SCALE GENOMIC DNA]</scope>
    <source>
        <strain evidence="3 4">JM9A</strain>
    </source>
</reference>
<evidence type="ECO:0000313" key="3">
    <source>
        <dbReference type="EMBL" id="MEO1781422.1"/>
    </source>
</evidence>
<reference evidence="4" key="1">
    <citation type="submission" date="2016-06" db="EMBL/GenBank/DDBJ databases">
        <title>Four novel species of enterococci isolated from chicken manure.</title>
        <authorList>
            <person name="Van Tyne D."/>
        </authorList>
    </citation>
    <scope>NUCLEOTIDE SEQUENCE [LARGE SCALE GENOMIC DNA]</scope>
    <source>
        <strain evidence="4">JM9A</strain>
    </source>
</reference>
<proteinExistence type="inferred from homology"/>
<dbReference type="Pfam" id="PF13350">
    <property type="entry name" value="Y_phosphatase3"/>
    <property type="match status" value="1"/>
</dbReference>
<dbReference type="PROSITE" id="PS00383">
    <property type="entry name" value="TYR_PHOSPHATASE_1"/>
    <property type="match status" value="1"/>
</dbReference>
<dbReference type="PANTHER" id="PTHR31126">
    <property type="entry name" value="TYROSINE-PROTEIN PHOSPHATASE"/>
    <property type="match status" value="1"/>
</dbReference>
<keyword evidence="4" id="KW-1185">Reference proteome</keyword>
<dbReference type="InterPro" id="IPR029021">
    <property type="entry name" value="Prot-tyrosine_phosphatase-like"/>
</dbReference>
<evidence type="ECO:0000313" key="4">
    <source>
        <dbReference type="Proteomes" id="UP001429357"/>
    </source>
</evidence>
<feature type="domain" description="Tyrosine specific protein phosphatases" evidence="2">
    <location>
        <begin position="128"/>
        <end position="202"/>
    </location>
</feature>
<dbReference type="PANTHER" id="PTHR31126:SF1">
    <property type="entry name" value="TYROSINE SPECIFIC PROTEIN PHOSPHATASES DOMAIN-CONTAINING PROTEIN"/>
    <property type="match status" value="1"/>
</dbReference>
<name>A0ABV0F2Z1_9ENTE</name>